<comment type="caution">
    <text evidence="1">The sequence shown here is derived from an EMBL/GenBank/DDBJ whole genome shotgun (WGS) entry which is preliminary data.</text>
</comment>
<organism evidence="1 2">
    <name type="scientific">Ureibacillus endophyticus</name>
    <dbReference type="NCBI Taxonomy" id="1978490"/>
    <lineage>
        <taxon>Bacteria</taxon>
        <taxon>Bacillati</taxon>
        <taxon>Bacillota</taxon>
        <taxon>Bacilli</taxon>
        <taxon>Bacillales</taxon>
        <taxon>Caryophanaceae</taxon>
        <taxon>Ureibacillus</taxon>
    </lineage>
</organism>
<dbReference type="RefSeq" id="WP_121212812.1">
    <property type="nucleotide sequence ID" value="NZ_RBZN01000001.1"/>
</dbReference>
<name>A0A494ZBI0_9BACL</name>
<dbReference type="OrthoDB" id="2964549at2"/>
<reference evidence="1 2" key="1">
    <citation type="journal article" date="2016" name="Antonie Van Leeuwenhoek">
        <title>Lysinibacillus endophyticus sp. nov., an indole-3-acetic acid producing endophytic bacterium isolated from corn root (Zea mays cv. Xinken-5).</title>
        <authorList>
            <person name="Yu J."/>
            <person name="Guan X."/>
            <person name="Liu C."/>
            <person name="Xiang W."/>
            <person name="Yu Z."/>
            <person name="Liu X."/>
            <person name="Wang G."/>
        </authorList>
    </citation>
    <scope>NUCLEOTIDE SEQUENCE [LARGE SCALE GENOMIC DNA]</scope>
    <source>
        <strain evidence="1 2">DSM 100506</strain>
    </source>
</reference>
<dbReference type="Proteomes" id="UP000272238">
    <property type="component" value="Unassembled WGS sequence"/>
</dbReference>
<sequence length="394" mass="44790">MQNINWDMMTQFVFPEELGLVEEVISCNIIPRWQQIETEDSIQLHGIYHITAVARFNPHELPQYSEGTLIEELEFDGNNGYFEYALPLNVDLPREKVAQDNKPEIAVDNIQFLVYDGCSCTFKWEVNCAFEEPVHGALFNHEPVNEPPIIDYRAEEPQQDITQEIRFGHDAIFPEEPNFGDFPVLDVTETIQDGQTFEGTPSSTEDYSPSQEVAPEQNVAPIDDIAPVQMEPIKEAVPQQQEVPVNEVVPKEQVEPIQEAVPLQQEESINEVAPVQNVAPAVQPTPVDEQTIQPVELQEEAPKTKNTAIKEVHLNTFDESDSNILDLATDVVVNRGTIVQDSDENQVYSQVEEPQKKEKIIHSNQYFPTDADDFYNDLKESYTILNISNKIRNE</sequence>
<proteinExistence type="predicted"/>
<keyword evidence="2" id="KW-1185">Reference proteome</keyword>
<evidence type="ECO:0000313" key="1">
    <source>
        <dbReference type="EMBL" id="RKQ20160.1"/>
    </source>
</evidence>
<gene>
    <name evidence="1" type="ORF">D8M03_00990</name>
</gene>
<dbReference type="EMBL" id="RBZN01000001">
    <property type="protein sequence ID" value="RKQ20160.1"/>
    <property type="molecule type" value="Genomic_DNA"/>
</dbReference>
<evidence type="ECO:0000313" key="2">
    <source>
        <dbReference type="Proteomes" id="UP000272238"/>
    </source>
</evidence>
<protein>
    <submittedName>
        <fullName evidence="1">Uncharacterized protein</fullName>
    </submittedName>
</protein>
<accession>A0A494ZBI0</accession>
<dbReference type="AlphaFoldDB" id="A0A494ZBI0"/>